<gene>
    <name evidence="4" type="ORF">PRVXH_000549</name>
</gene>
<feature type="region of interest" description="Disordered" evidence="1">
    <location>
        <begin position="68"/>
        <end position="165"/>
    </location>
</feature>
<feature type="chain" id="PRO_5043930436" evidence="2">
    <location>
        <begin position="28"/>
        <end position="289"/>
    </location>
</feature>
<proteinExistence type="predicted"/>
<keyword evidence="2" id="KW-0732">Signal</keyword>
<dbReference type="InterPro" id="IPR035940">
    <property type="entry name" value="CAP_sf"/>
</dbReference>
<sequence>MKKITTYLTLGVISTSVLMLSAQPAEAFSYRSFLQQFGNSSGLQNEQTTEHNPHDNQESILSNFWTSRRQQNQPQTDTEDLDNKPSKESDEGKLEEGSKETAEDDNQVKENKNEEKNSNLLDNFWARRGTRTQPSTPQEQKQEQPTEQQPIKEETQPTSTHQVSQRELSMLELINEERKAAGVAPLKIDEEVSKWARVKSQDFINSSYFAHESPVYGRAGQMLREGGVSFTRVGENIASSQSYVVSHHRLMASDGHRRNILNPNFTHVGIGIVDQNPSGVYVTQIFTAK</sequence>
<feature type="domain" description="SCP" evidence="3">
    <location>
        <begin position="171"/>
        <end position="286"/>
    </location>
</feature>
<dbReference type="CDD" id="cd05379">
    <property type="entry name" value="CAP_bacterial"/>
    <property type="match status" value="1"/>
</dbReference>
<dbReference type="PANTHER" id="PTHR31157">
    <property type="entry name" value="SCP DOMAIN-CONTAINING PROTEIN"/>
    <property type="match status" value="1"/>
</dbReference>
<reference evidence="4" key="1">
    <citation type="journal article" date="2018" name="Antonie Van Leeuwenhoek">
        <title>Proteinivorax hydrogeniformans sp. nov., an anaerobic, haloalkaliphilic bacterium fermenting proteinaceous compounds with high hydrogen production.</title>
        <authorList>
            <person name="Boltyanskaya Y."/>
            <person name="Detkova E."/>
            <person name="Pimenov N."/>
            <person name="Kevbrin V."/>
        </authorList>
    </citation>
    <scope>NUCLEOTIDE SEQUENCE</scope>
    <source>
        <strain evidence="4">Z-710</strain>
    </source>
</reference>
<dbReference type="SUPFAM" id="SSF55797">
    <property type="entry name" value="PR-1-like"/>
    <property type="match status" value="1"/>
</dbReference>
<feature type="compositionally biased region" description="Basic and acidic residues" evidence="1">
    <location>
        <begin position="81"/>
        <end position="117"/>
    </location>
</feature>
<name>A0AAU8HV28_9FIRM</name>
<accession>A0AAU8HV28</accession>
<dbReference type="Gene3D" id="3.40.33.10">
    <property type="entry name" value="CAP"/>
    <property type="match status" value="1"/>
</dbReference>
<protein>
    <submittedName>
        <fullName evidence="4">CAP domain-containing protein</fullName>
    </submittedName>
</protein>
<feature type="compositionally biased region" description="Basic and acidic residues" evidence="1">
    <location>
        <begin position="140"/>
        <end position="155"/>
    </location>
</feature>
<feature type="signal peptide" evidence="2">
    <location>
        <begin position="1"/>
        <end position="27"/>
    </location>
</feature>
<dbReference type="InterPro" id="IPR014044">
    <property type="entry name" value="CAP_dom"/>
</dbReference>
<dbReference type="PANTHER" id="PTHR31157:SF1">
    <property type="entry name" value="SCP DOMAIN-CONTAINING PROTEIN"/>
    <property type="match status" value="1"/>
</dbReference>
<dbReference type="AlphaFoldDB" id="A0AAU8HV28"/>
<evidence type="ECO:0000256" key="2">
    <source>
        <dbReference type="SAM" id="SignalP"/>
    </source>
</evidence>
<reference evidence="4" key="2">
    <citation type="submission" date="2024-06" db="EMBL/GenBank/DDBJ databases">
        <authorList>
            <person name="Petrova K.O."/>
            <person name="Toshchakov S.V."/>
            <person name="Boltjanskaja Y.V."/>
            <person name="Kevbrin V.V."/>
        </authorList>
    </citation>
    <scope>NUCLEOTIDE SEQUENCE</scope>
    <source>
        <strain evidence="4">Z-710</strain>
    </source>
</reference>
<evidence type="ECO:0000256" key="1">
    <source>
        <dbReference type="SAM" id="MobiDB-lite"/>
    </source>
</evidence>
<organism evidence="4">
    <name type="scientific">Proteinivorax hydrogeniformans</name>
    <dbReference type="NCBI Taxonomy" id="1826727"/>
    <lineage>
        <taxon>Bacteria</taxon>
        <taxon>Bacillati</taxon>
        <taxon>Bacillota</taxon>
        <taxon>Clostridia</taxon>
        <taxon>Eubacteriales</taxon>
        <taxon>Proteinivoracaceae</taxon>
        <taxon>Proteinivorax</taxon>
    </lineage>
</organism>
<dbReference type="RefSeq" id="WP_353893786.1">
    <property type="nucleotide sequence ID" value="NZ_CP159485.1"/>
</dbReference>
<dbReference type="Pfam" id="PF00188">
    <property type="entry name" value="CAP"/>
    <property type="match status" value="1"/>
</dbReference>
<dbReference type="EMBL" id="CP159485">
    <property type="protein sequence ID" value="XCI29238.1"/>
    <property type="molecule type" value="Genomic_DNA"/>
</dbReference>
<evidence type="ECO:0000259" key="3">
    <source>
        <dbReference type="Pfam" id="PF00188"/>
    </source>
</evidence>
<evidence type="ECO:0000313" key="4">
    <source>
        <dbReference type="EMBL" id="XCI29238.1"/>
    </source>
</evidence>